<dbReference type="Pfam" id="PF00696">
    <property type="entry name" value="AA_kinase"/>
    <property type="match status" value="1"/>
</dbReference>
<dbReference type="InterPro" id="IPR001048">
    <property type="entry name" value="Asp/Glu/Uridylate_kinase"/>
</dbReference>
<protein>
    <recommendedName>
        <fullName evidence="15">Aspartokinase</fullName>
        <ecNumber evidence="15">2.7.2.4</ecNumber>
    </recommendedName>
</protein>
<keyword evidence="8 14" id="KW-0547">Nucleotide-binding</keyword>
<comment type="function">
    <text evidence="1">Catalyzes the phosphorylation of the beta-carboxyl group of aspartic acid with ATP to yield 4-phospho-L-aspartate, which is involved in the branched biosynthetic pathway leading to the biosynthesis of amino acids threonine, isoleucine and methionine.</text>
</comment>
<dbReference type="GO" id="GO:0009088">
    <property type="term" value="P:threonine biosynthetic process"/>
    <property type="evidence" value="ECO:0007669"/>
    <property type="project" value="UniProtKB-UniPathway"/>
</dbReference>
<evidence type="ECO:0000256" key="11">
    <source>
        <dbReference type="ARBA" id="ARBA00022915"/>
    </source>
</evidence>
<evidence type="ECO:0000256" key="6">
    <source>
        <dbReference type="ARBA" id="ARBA00022605"/>
    </source>
</evidence>
<organism evidence="19 20">
    <name type="scientific">Ligilactobacillus ruminis DSM 20403 = NBRC 102161</name>
    <dbReference type="NCBI Taxonomy" id="1423798"/>
    <lineage>
        <taxon>Bacteria</taxon>
        <taxon>Bacillati</taxon>
        <taxon>Bacillota</taxon>
        <taxon>Bacilli</taxon>
        <taxon>Lactobacillales</taxon>
        <taxon>Lactobacillaceae</taxon>
        <taxon>Ligilactobacillus</taxon>
    </lineage>
</organism>
<dbReference type="GO" id="GO:0009090">
    <property type="term" value="P:homoserine biosynthetic process"/>
    <property type="evidence" value="ECO:0007669"/>
    <property type="project" value="TreeGrafter"/>
</dbReference>
<dbReference type="PANTHER" id="PTHR21499:SF3">
    <property type="entry name" value="ASPARTOKINASE"/>
    <property type="match status" value="1"/>
</dbReference>
<feature type="binding site" evidence="14">
    <location>
        <position position="79"/>
    </location>
    <ligand>
        <name>substrate</name>
    </ligand>
</feature>
<name>A0A1I2QEE5_9LACO</name>
<evidence type="ECO:0000256" key="10">
    <source>
        <dbReference type="ARBA" id="ARBA00022840"/>
    </source>
</evidence>
<dbReference type="GO" id="GO:0004072">
    <property type="term" value="F:aspartate kinase activity"/>
    <property type="evidence" value="ECO:0007669"/>
    <property type="project" value="UniProtKB-EC"/>
</dbReference>
<evidence type="ECO:0000256" key="4">
    <source>
        <dbReference type="ARBA" id="ARBA00005139"/>
    </source>
</evidence>
<dbReference type="NCBIfam" id="TIGR00657">
    <property type="entry name" value="asp_kinases"/>
    <property type="match status" value="1"/>
</dbReference>
<feature type="binding site" evidence="14">
    <location>
        <position position="52"/>
    </location>
    <ligand>
        <name>substrate</name>
    </ligand>
</feature>
<dbReference type="Proteomes" id="UP000182635">
    <property type="component" value="Unassembled WGS sequence"/>
</dbReference>
<dbReference type="Gene3D" id="3.30.2130.10">
    <property type="entry name" value="VC0802-like"/>
    <property type="match status" value="1"/>
</dbReference>
<feature type="binding site" evidence="14">
    <location>
        <position position="189"/>
    </location>
    <ligand>
        <name>ATP</name>
        <dbReference type="ChEBI" id="CHEBI:30616"/>
    </ligand>
</feature>
<dbReference type="PIRSF" id="PIRSF000726">
    <property type="entry name" value="Asp_kin"/>
    <property type="match status" value="1"/>
</dbReference>
<evidence type="ECO:0000256" key="5">
    <source>
        <dbReference type="ARBA" id="ARBA00010122"/>
    </source>
</evidence>
<dbReference type="GO" id="GO:0005524">
    <property type="term" value="F:ATP binding"/>
    <property type="evidence" value="ECO:0007669"/>
    <property type="project" value="UniProtKB-KW"/>
</dbReference>
<evidence type="ECO:0000313" key="19">
    <source>
        <dbReference type="EMBL" id="SFG26734.1"/>
    </source>
</evidence>
<feature type="binding site" evidence="14">
    <location>
        <begin position="7"/>
        <end position="10"/>
    </location>
    <ligand>
        <name>ATP</name>
        <dbReference type="ChEBI" id="CHEBI:30616"/>
    </ligand>
</feature>
<dbReference type="SUPFAM" id="SSF55021">
    <property type="entry name" value="ACT-like"/>
    <property type="match status" value="2"/>
</dbReference>
<keyword evidence="9 15" id="KW-0418">Kinase</keyword>
<gene>
    <name evidence="19" type="ORF">SAMN02910432_00629</name>
</gene>
<dbReference type="UniPathway" id="UPA00050">
    <property type="reaction ID" value="UER00461"/>
</dbReference>
<dbReference type="EMBL" id="FOPI01000008">
    <property type="protein sequence ID" value="SFG26734.1"/>
    <property type="molecule type" value="Genomic_DNA"/>
</dbReference>
<dbReference type="Gene3D" id="3.40.1160.10">
    <property type="entry name" value="Acetylglutamate kinase-like"/>
    <property type="match status" value="1"/>
</dbReference>
<keyword evidence="12" id="KW-0457">Lysine biosynthesis</keyword>
<evidence type="ECO:0000256" key="16">
    <source>
        <dbReference type="RuleBase" id="RU004249"/>
    </source>
</evidence>
<dbReference type="RefSeq" id="WP_046922068.1">
    <property type="nucleotide sequence ID" value="NZ_AYYL01000003.1"/>
</dbReference>
<evidence type="ECO:0000259" key="18">
    <source>
        <dbReference type="Pfam" id="PF13840"/>
    </source>
</evidence>
<dbReference type="PROSITE" id="PS00324">
    <property type="entry name" value="ASPARTOKINASE"/>
    <property type="match status" value="1"/>
</dbReference>
<evidence type="ECO:0000256" key="1">
    <source>
        <dbReference type="ARBA" id="ARBA00003121"/>
    </source>
</evidence>
<dbReference type="UniPathway" id="UPA00051">
    <property type="reaction ID" value="UER00462"/>
</dbReference>
<dbReference type="InterPro" id="IPR045865">
    <property type="entry name" value="ACT-like_dom_sf"/>
</dbReference>
<evidence type="ECO:0000256" key="3">
    <source>
        <dbReference type="ARBA" id="ARBA00004986"/>
    </source>
</evidence>
<dbReference type="UniPathway" id="UPA00034">
    <property type="reaction ID" value="UER00015"/>
</dbReference>
<dbReference type="Pfam" id="PF13840">
    <property type="entry name" value="ACT_7"/>
    <property type="match status" value="1"/>
</dbReference>
<dbReference type="PANTHER" id="PTHR21499">
    <property type="entry name" value="ASPARTATE KINASE"/>
    <property type="match status" value="1"/>
</dbReference>
<evidence type="ECO:0000256" key="13">
    <source>
        <dbReference type="ARBA" id="ARBA00047872"/>
    </source>
</evidence>
<dbReference type="InterPro" id="IPR005260">
    <property type="entry name" value="Asp_kin_monofn"/>
</dbReference>
<sequence>MKIVVQKFGGTSVKDDESRHMAMKHVACAVKKGFKAAVVVSAIGRKGAPYATDSLLELVGNEKSKLSPREMDMLVSVGEVISAAVFCEMLKENGLKATAMTGPDAGFKTNNDYRNAKVIDVEKQNVMETFKSFDVVVVAGFQGLSKSGHVTTLGRGGSDTSAALLGAALGAEYCDIFTDVSGMMTADPRLVEKAKFLKNVSYEEVANMAHEGAKVIHPRAVEVAQQAHLPLRIRSTWDDVDETGTVISDRNLAINHYRTVTGIAHQTGLTQFTVKSEDCSADRLFDLLAVNDLSVDFINISPEKYVFNLNREHSLVAKTVLSEAGIPVSIVEDCVKVSIVGAGIMGTPGITAKMVGALMREKIEILQTTDSYTTIWVLVHGKDLKRAVNVLHETFLGE</sequence>
<evidence type="ECO:0000256" key="7">
    <source>
        <dbReference type="ARBA" id="ARBA00022679"/>
    </source>
</evidence>
<keyword evidence="11" id="KW-0220">Diaminopimelate biosynthesis</keyword>
<comment type="pathway">
    <text evidence="2 16">Amino-acid biosynthesis; L-lysine biosynthesis via DAP pathway; (S)-tetrahydrodipicolinate from L-aspartate: step 1/4.</text>
</comment>
<evidence type="ECO:0000256" key="14">
    <source>
        <dbReference type="PIRSR" id="PIRSR000726-1"/>
    </source>
</evidence>
<dbReference type="InterPro" id="IPR036393">
    <property type="entry name" value="AceGlu_kinase-like_sf"/>
</dbReference>
<dbReference type="OrthoDB" id="9799110at2"/>
<dbReference type="SUPFAM" id="SSF53633">
    <property type="entry name" value="Carbamate kinase-like"/>
    <property type="match status" value="1"/>
</dbReference>
<dbReference type="InterPro" id="IPR001341">
    <property type="entry name" value="Asp_kinase"/>
</dbReference>
<accession>A0A1I2QEE5</accession>
<dbReference type="NCBIfam" id="NF006068">
    <property type="entry name" value="PRK08210.1"/>
    <property type="match status" value="1"/>
</dbReference>
<evidence type="ECO:0000256" key="2">
    <source>
        <dbReference type="ARBA" id="ARBA00004766"/>
    </source>
</evidence>
<comment type="similarity">
    <text evidence="5 15">Belongs to the aspartokinase family.</text>
</comment>
<keyword evidence="7 15" id="KW-0808">Transferase</keyword>
<dbReference type="AlphaFoldDB" id="A0A1I2QEE5"/>
<evidence type="ECO:0000256" key="9">
    <source>
        <dbReference type="ARBA" id="ARBA00022777"/>
    </source>
</evidence>
<dbReference type="InterPro" id="IPR018042">
    <property type="entry name" value="Aspartate_kinase_CS"/>
</dbReference>
<evidence type="ECO:0000313" key="20">
    <source>
        <dbReference type="Proteomes" id="UP000182635"/>
    </source>
</evidence>
<comment type="pathway">
    <text evidence="4 16">Amino-acid biosynthesis; L-threonine biosynthesis; L-threonine from L-aspartate: step 1/5.</text>
</comment>
<proteinExistence type="inferred from homology"/>
<keyword evidence="10 14" id="KW-0067">ATP-binding</keyword>
<evidence type="ECO:0000256" key="15">
    <source>
        <dbReference type="RuleBase" id="RU003448"/>
    </source>
</evidence>
<dbReference type="EC" id="2.7.2.4" evidence="15"/>
<dbReference type="InterPro" id="IPR027795">
    <property type="entry name" value="CASTOR_ACT_dom"/>
</dbReference>
<comment type="pathway">
    <text evidence="3 16">Amino-acid biosynthesis; L-methionine biosynthesis via de novo pathway; L-homoserine from L-aspartate: step 1/3.</text>
</comment>
<feature type="domain" description="Aspartate/glutamate/uridylate kinase" evidence="17">
    <location>
        <begin position="2"/>
        <end position="235"/>
    </location>
</feature>
<reference evidence="20" key="1">
    <citation type="submission" date="2016-10" db="EMBL/GenBank/DDBJ databases">
        <authorList>
            <person name="Varghese N."/>
            <person name="Submissions S."/>
        </authorList>
    </citation>
    <scope>NUCLEOTIDE SEQUENCE [LARGE SCALE GENOMIC DNA]</scope>
    <source>
        <strain evidence="20">DSM 20403</strain>
    </source>
</reference>
<dbReference type="GO" id="GO:0019877">
    <property type="term" value="P:diaminopimelate biosynthetic process"/>
    <property type="evidence" value="ECO:0007669"/>
    <property type="project" value="UniProtKB-KW"/>
</dbReference>
<comment type="catalytic activity">
    <reaction evidence="13 15">
        <text>L-aspartate + ATP = 4-phospho-L-aspartate + ADP</text>
        <dbReference type="Rhea" id="RHEA:23776"/>
        <dbReference type="ChEBI" id="CHEBI:29991"/>
        <dbReference type="ChEBI" id="CHEBI:30616"/>
        <dbReference type="ChEBI" id="CHEBI:57535"/>
        <dbReference type="ChEBI" id="CHEBI:456216"/>
        <dbReference type="EC" id="2.7.2.4"/>
    </reaction>
</comment>
<feature type="binding site" evidence="14">
    <location>
        <begin position="214"/>
        <end position="215"/>
    </location>
    <ligand>
        <name>ATP</name>
        <dbReference type="ChEBI" id="CHEBI:30616"/>
    </ligand>
</feature>
<evidence type="ECO:0000256" key="8">
    <source>
        <dbReference type="ARBA" id="ARBA00022741"/>
    </source>
</evidence>
<evidence type="ECO:0000256" key="12">
    <source>
        <dbReference type="ARBA" id="ARBA00023154"/>
    </source>
</evidence>
<feature type="domain" description="CASTOR ACT" evidence="18">
    <location>
        <begin position="330"/>
        <end position="393"/>
    </location>
</feature>
<dbReference type="GO" id="GO:0005829">
    <property type="term" value="C:cytosol"/>
    <property type="evidence" value="ECO:0007669"/>
    <property type="project" value="TreeGrafter"/>
</dbReference>
<evidence type="ECO:0000259" key="17">
    <source>
        <dbReference type="Pfam" id="PF00696"/>
    </source>
</evidence>
<feature type="binding site" evidence="14">
    <location>
        <begin position="178"/>
        <end position="179"/>
    </location>
    <ligand>
        <name>ATP</name>
        <dbReference type="ChEBI" id="CHEBI:30616"/>
    </ligand>
</feature>
<keyword evidence="6 16" id="KW-0028">Amino-acid biosynthesis</keyword>
<dbReference type="GO" id="GO:0009089">
    <property type="term" value="P:lysine biosynthetic process via diaminopimelate"/>
    <property type="evidence" value="ECO:0007669"/>
    <property type="project" value="UniProtKB-UniPathway"/>
</dbReference>